<dbReference type="SUPFAM" id="SSF52833">
    <property type="entry name" value="Thioredoxin-like"/>
    <property type="match status" value="1"/>
</dbReference>
<gene>
    <name evidence="9" type="ORF">H7344_19495</name>
</gene>
<dbReference type="PANTHER" id="PTHR13887:SF14">
    <property type="entry name" value="DISULFIDE BOND FORMATION PROTEIN D"/>
    <property type="match status" value="1"/>
</dbReference>
<evidence type="ECO:0000256" key="2">
    <source>
        <dbReference type="ARBA" id="ARBA00022729"/>
    </source>
</evidence>
<keyword evidence="5" id="KW-0676">Redox-active center</keyword>
<comment type="similarity">
    <text evidence="1">Belongs to the thioredoxin family. DsbA subfamily.</text>
</comment>
<feature type="region of interest" description="Disordered" evidence="6">
    <location>
        <begin position="1"/>
        <end position="46"/>
    </location>
</feature>
<evidence type="ECO:0000256" key="4">
    <source>
        <dbReference type="ARBA" id="ARBA00023157"/>
    </source>
</evidence>
<name>A0ABR6UDF2_9ACTN</name>
<evidence type="ECO:0000256" key="7">
    <source>
        <dbReference type="SAM" id="Phobius"/>
    </source>
</evidence>
<organism evidence="9 10">
    <name type="scientific">Nocardioides deserti</name>
    <dbReference type="NCBI Taxonomy" id="1588644"/>
    <lineage>
        <taxon>Bacteria</taxon>
        <taxon>Bacillati</taxon>
        <taxon>Actinomycetota</taxon>
        <taxon>Actinomycetes</taxon>
        <taxon>Propionibacteriales</taxon>
        <taxon>Nocardioidaceae</taxon>
        <taxon>Nocardioides</taxon>
    </lineage>
</organism>
<dbReference type="RefSeq" id="WP_186347652.1">
    <property type="nucleotide sequence ID" value="NZ_BMMR01000006.1"/>
</dbReference>
<dbReference type="Proteomes" id="UP000604001">
    <property type="component" value="Unassembled WGS sequence"/>
</dbReference>
<dbReference type="PANTHER" id="PTHR13887">
    <property type="entry name" value="GLUTATHIONE S-TRANSFERASE KAPPA"/>
    <property type="match status" value="1"/>
</dbReference>
<feature type="domain" description="Thioredoxin-like fold" evidence="8">
    <location>
        <begin position="90"/>
        <end position="250"/>
    </location>
</feature>
<dbReference type="Pfam" id="PF13462">
    <property type="entry name" value="Thioredoxin_4"/>
    <property type="match status" value="1"/>
</dbReference>
<keyword evidence="10" id="KW-1185">Reference proteome</keyword>
<keyword evidence="3" id="KW-0560">Oxidoreductase</keyword>
<keyword evidence="4" id="KW-1015">Disulfide bond</keyword>
<keyword evidence="7" id="KW-1133">Transmembrane helix</keyword>
<reference evidence="9 10" key="1">
    <citation type="submission" date="2020-08" db="EMBL/GenBank/DDBJ databases">
        <title>novel species in genus Nocardioides.</title>
        <authorList>
            <person name="Zhang G."/>
        </authorList>
    </citation>
    <scope>NUCLEOTIDE SEQUENCE [LARGE SCALE GENOMIC DNA]</scope>
    <source>
        <strain evidence="9 10">SC8A-24</strain>
    </source>
</reference>
<evidence type="ECO:0000256" key="5">
    <source>
        <dbReference type="ARBA" id="ARBA00023284"/>
    </source>
</evidence>
<evidence type="ECO:0000259" key="8">
    <source>
        <dbReference type="Pfam" id="PF13462"/>
    </source>
</evidence>
<dbReference type="EMBL" id="JACMYC010000023">
    <property type="protein sequence ID" value="MBC2962479.1"/>
    <property type="molecule type" value="Genomic_DNA"/>
</dbReference>
<sequence>MSKKKPQNQKKSPNLPPGGAAAARQKQQSRRAEMAQQMAERKRAERRRTVLTQVGIGAVVVALVVGVTIAVLANRGPDEPAAVPPGLTSDGSVRFGAEDADVTVQVVEDFQCPACGAFEAAMGGVLADYRASEDVAVEYRPIAFLDRASKDEYSTRALNASMCVLEDAGADAWMTMHESLFDQQPGEGGAGLDDGTLVALAADAGAEGDDVTSCIEDRTYDDWAEEQTDRVFDSGVDSTPTVLVNGEQVPNGELEAAVEAARS</sequence>
<dbReference type="InterPro" id="IPR036249">
    <property type="entry name" value="Thioredoxin-like_sf"/>
</dbReference>
<accession>A0ABR6UDF2</accession>
<comment type="caution">
    <text evidence="9">The sequence shown here is derived from an EMBL/GenBank/DDBJ whole genome shotgun (WGS) entry which is preliminary data.</text>
</comment>
<evidence type="ECO:0000313" key="10">
    <source>
        <dbReference type="Proteomes" id="UP000604001"/>
    </source>
</evidence>
<keyword evidence="7" id="KW-0812">Transmembrane</keyword>
<dbReference type="Gene3D" id="3.40.30.10">
    <property type="entry name" value="Glutaredoxin"/>
    <property type="match status" value="1"/>
</dbReference>
<proteinExistence type="inferred from homology"/>
<evidence type="ECO:0000313" key="9">
    <source>
        <dbReference type="EMBL" id="MBC2962479.1"/>
    </source>
</evidence>
<keyword evidence="7" id="KW-0472">Membrane</keyword>
<feature type="transmembrane region" description="Helical" evidence="7">
    <location>
        <begin position="50"/>
        <end position="73"/>
    </location>
</feature>
<evidence type="ECO:0000256" key="1">
    <source>
        <dbReference type="ARBA" id="ARBA00005791"/>
    </source>
</evidence>
<protein>
    <submittedName>
        <fullName evidence="9">Thioredoxin domain-containing protein</fullName>
    </submittedName>
</protein>
<keyword evidence="2" id="KW-0732">Signal</keyword>
<evidence type="ECO:0000256" key="6">
    <source>
        <dbReference type="SAM" id="MobiDB-lite"/>
    </source>
</evidence>
<dbReference type="InterPro" id="IPR012336">
    <property type="entry name" value="Thioredoxin-like_fold"/>
</dbReference>
<evidence type="ECO:0000256" key="3">
    <source>
        <dbReference type="ARBA" id="ARBA00023002"/>
    </source>
</evidence>